<keyword evidence="2" id="KW-0678">Repressor</keyword>
<organism evidence="7 8">
    <name type="scientific">Clonorchis sinensis</name>
    <name type="common">Chinese liver fluke</name>
    <dbReference type="NCBI Taxonomy" id="79923"/>
    <lineage>
        <taxon>Eukaryota</taxon>
        <taxon>Metazoa</taxon>
        <taxon>Spiralia</taxon>
        <taxon>Lophotrochozoa</taxon>
        <taxon>Platyhelminthes</taxon>
        <taxon>Trematoda</taxon>
        <taxon>Digenea</taxon>
        <taxon>Opisthorchiida</taxon>
        <taxon>Opisthorchiata</taxon>
        <taxon>Opisthorchiidae</taxon>
        <taxon>Clonorchis</taxon>
    </lineage>
</organism>
<feature type="region of interest" description="Disordered" evidence="6">
    <location>
        <begin position="1"/>
        <end position="40"/>
    </location>
</feature>
<reference evidence="7 8" key="2">
    <citation type="journal article" date="2021" name="Genomics">
        <title>High-quality reference genome for Clonorchis sinensis.</title>
        <authorList>
            <person name="Young N.D."/>
            <person name="Stroehlein A.J."/>
            <person name="Kinkar L."/>
            <person name="Wang T."/>
            <person name="Sohn W.M."/>
            <person name="Chang B.C.H."/>
            <person name="Kaur P."/>
            <person name="Weisz D."/>
            <person name="Dudchenko O."/>
            <person name="Aiden E.L."/>
            <person name="Korhonen P.K."/>
            <person name="Gasser R.B."/>
        </authorList>
    </citation>
    <scope>NUCLEOTIDE SEQUENCE [LARGE SCALE GENOMIC DNA]</scope>
    <source>
        <strain evidence="7">Cs-k2</strain>
    </source>
</reference>
<dbReference type="AlphaFoldDB" id="A0A419PIN9"/>
<keyword evidence="5" id="KW-0539">Nucleus</keyword>
<keyword evidence="8" id="KW-1185">Reference proteome</keyword>
<dbReference type="GO" id="GO:0005654">
    <property type="term" value="C:nucleoplasm"/>
    <property type="evidence" value="ECO:0007669"/>
    <property type="project" value="UniProtKB-ARBA"/>
</dbReference>
<comment type="subcellular location">
    <subcellularLocation>
        <location evidence="1">Nucleus</location>
    </subcellularLocation>
</comment>
<feature type="compositionally biased region" description="Acidic residues" evidence="6">
    <location>
        <begin position="16"/>
        <end position="29"/>
    </location>
</feature>
<comment type="caution">
    <text evidence="7">The sequence shown here is derived from an EMBL/GenBank/DDBJ whole genome shotgun (WGS) entry which is preliminary data.</text>
</comment>
<dbReference type="Proteomes" id="UP000286415">
    <property type="component" value="Unassembled WGS sequence"/>
</dbReference>
<dbReference type="InParanoid" id="A0A419PIN9"/>
<keyword evidence="4" id="KW-0804">Transcription</keyword>
<name>A0A419PIN9_CLOSI</name>
<dbReference type="InterPro" id="IPR013907">
    <property type="entry name" value="Sds3"/>
</dbReference>
<dbReference type="OrthoDB" id="20886at2759"/>
<evidence type="ECO:0000256" key="1">
    <source>
        <dbReference type="ARBA" id="ARBA00004123"/>
    </source>
</evidence>
<proteinExistence type="predicted"/>
<evidence type="ECO:0000256" key="2">
    <source>
        <dbReference type="ARBA" id="ARBA00022491"/>
    </source>
</evidence>
<evidence type="ECO:0000256" key="3">
    <source>
        <dbReference type="ARBA" id="ARBA00023015"/>
    </source>
</evidence>
<dbReference type="SMART" id="SM01401">
    <property type="entry name" value="Sds3"/>
    <property type="match status" value="1"/>
</dbReference>
<keyword evidence="3" id="KW-0805">Transcription regulation</keyword>
<reference evidence="7 8" key="1">
    <citation type="journal article" date="2018" name="Biotechnol. Adv.">
        <title>Improved genomic resources and new bioinformatic workflow for the carcinogenic parasite Clonorchis sinensis: Biotechnological implications.</title>
        <authorList>
            <person name="Wang D."/>
            <person name="Korhonen P.K."/>
            <person name="Gasser R.B."/>
            <person name="Young N.D."/>
        </authorList>
    </citation>
    <scope>NUCLEOTIDE SEQUENCE [LARGE SCALE GENOMIC DNA]</scope>
    <source>
        <strain evidence="7">Cs-k2</strain>
    </source>
</reference>
<dbReference type="STRING" id="79923.A0A419PIN9"/>
<gene>
    <name evidence="7" type="ORF">CSKR_103529</name>
</gene>
<sequence>MAAGDTKVNANTGVNADEDERPNDEEYQELENRSELGDEELTEAEMEALRRELAAEISELEWEFRQAKETLYNERIAQVESKLAQARSGSAPEFLHVASLVEETYRIRHQVAKCRRDFAIEVADKELDNELQIAQCNTTERLLTTEDQLRLRLQESLCKLQVERATMALQSHNQHNNQRRTRSSENDSNGNLESQPRGILSALDTNFYLPAPNLEPRKKPVSLSPTAPRLIYQLPEEDIRADVDAIMAAVKEHKLAVAMAEMNGGKRVC</sequence>
<dbReference type="EMBL" id="NIRI02000042">
    <property type="protein sequence ID" value="KAG5448821.1"/>
    <property type="molecule type" value="Genomic_DNA"/>
</dbReference>
<evidence type="ECO:0000256" key="5">
    <source>
        <dbReference type="ARBA" id="ARBA00023242"/>
    </source>
</evidence>
<dbReference type="Gene3D" id="1.20.5.1500">
    <property type="match status" value="1"/>
</dbReference>
<evidence type="ECO:0000256" key="6">
    <source>
        <dbReference type="SAM" id="MobiDB-lite"/>
    </source>
</evidence>
<protein>
    <submittedName>
        <fullName evidence="7">Breast cancer metastasis-suppressor 1-like protein</fullName>
    </submittedName>
</protein>
<dbReference type="FunCoup" id="A0A419PIN9">
    <property type="interactions" value="364"/>
</dbReference>
<dbReference type="GO" id="GO:0010468">
    <property type="term" value="P:regulation of gene expression"/>
    <property type="evidence" value="ECO:0007669"/>
    <property type="project" value="UniProtKB-ARBA"/>
</dbReference>
<evidence type="ECO:0000256" key="4">
    <source>
        <dbReference type="ARBA" id="ARBA00023163"/>
    </source>
</evidence>
<feature type="region of interest" description="Disordered" evidence="6">
    <location>
        <begin position="170"/>
        <end position="196"/>
    </location>
</feature>
<dbReference type="PANTHER" id="PTHR21964">
    <property type="entry name" value="BREAST CANCER METASTASIS-SUPPRESSOR 1"/>
    <property type="match status" value="1"/>
</dbReference>
<evidence type="ECO:0000313" key="7">
    <source>
        <dbReference type="EMBL" id="KAG5448821.1"/>
    </source>
</evidence>
<dbReference type="Pfam" id="PF08598">
    <property type="entry name" value="Sds3"/>
    <property type="match status" value="1"/>
</dbReference>
<evidence type="ECO:0000313" key="8">
    <source>
        <dbReference type="Proteomes" id="UP000286415"/>
    </source>
</evidence>
<accession>A0A419PIN9</accession>